<evidence type="ECO:0000256" key="6">
    <source>
        <dbReference type="PROSITE-ProRule" id="PRU10086"/>
    </source>
</evidence>
<feature type="compositionally biased region" description="Basic and acidic residues" evidence="9">
    <location>
        <begin position="109"/>
        <end position="151"/>
    </location>
</feature>
<feature type="active site" evidence="6">
    <location>
        <position position="274"/>
    </location>
</feature>
<keyword evidence="11" id="KW-1185">Reference proteome</keyword>
<protein>
    <recommendedName>
        <fullName evidence="8">ATP-dependent Clp protease proteolytic subunit</fullName>
        <ecNumber evidence="7">3.4.21.92</ecNumber>
    </recommendedName>
</protein>
<evidence type="ECO:0000256" key="1">
    <source>
        <dbReference type="ARBA" id="ARBA00007039"/>
    </source>
</evidence>
<dbReference type="GO" id="GO:0004176">
    <property type="term" value="F:ATP-dependent peptidase activity"/>
    <property type="evidence" value="ECO:0007669"/>
    <property type="project" value="InterPro"/>
</dbReference>
<comment type="caution">
    <text evidence="10">The sequence shown here is derived from an EMBL/GenBank/DDBJ whole genome shotgun (WGS) entry which is preliminary data.</text>
</comment>
<dbReference type="Pfam" id="PF00574">
    <property type="entry name" value="CLP_protease"/>
    <property type="match status" value="1"/>
</dbReference>
<evidence type="ECO:0000256" key="4">
    <source>
        <dbReference type="ARBA" id="ARBA00022825"/>
    </source>
</evidence>
<dbReference type="Gene3D" id="3.90.226.10">
    <property type="entry name" value="2-enoyl-CoA Hydratase, Chain A, domain 1"/>
    <property type="match status" value="1"/>
</dbReference>
<dbReference type="EMBL" id="BNJQ01000032">
    <property type="protein sequence ID" value="GHP11033.1"/>
    <property type="molecule type" value="Genomic_DNA"/>
</dbReference>
<dbReference type="EC" id="3.4.21.92" evidence="7"/>
<evidence type="ECO:0000256" key="2">
    <source>
        <dbReference type="ARBA" id="ARBA00022670"/>
    </source>
</evidence>
<dbReference type="PRINTS" id="PR00127">
    <property type="entry name" value="CLPPROTEASEP"/>
</dbReference>
<dbReference type="InterPro" id="IPR029045">
    <property type="entry name" value="ClpP/crotonase-like_dom_sf"/>
</dbReference>
<keyword evidence="3 7" id="KW-0378">Hydrolase</keyword>
<feature type="active site" evidence="5">
    <location>
        <position position="249"/>
    </location>
</feature>
<keyword evidence="2 7" id="KW-0645">Protease</keyword>
<evidence type="ECO:0000256" key="8">
    <source>
        <dbReference type="RuleBase" id="RU003567"/>
    </source>
</evidence>
<comment type="similarity">
    <text evidence="1 8">Belongs to the peptidase S14 family.</text>
</comment>
<evidence type="ECO:0000256" key="3">
    <source>
        <dbReference type="ARBA" id="ARBA00022801"/>
    </source>
</evidence>
<keyword evidence="4 7" id="KW-0720">Serine protease</keyword>
<organism evidence="10 11">
    <name type="scientific">Pycnococcus provasolii</name>
    <dbReference type="NCBI Taxonomy" id="41880"/>
    <lineage>
        <taxon>Eukaryota</taxon>
        <taxon>Viridiplantae</taxon>
        <taxon>Chlorophyta</taxon>
        <taxon>Pseudoscourfieldiophyceae</taxon>
        <taxon>Pseudoscourfieldiales</taxon>
        <taxon>Pycnococcaceae</taxon>
        <taxon>Pycnococcus</taxon>
    </lineage>
</organism>
<dbReference type="InterPro" id="IPR018215">
    <property type="entry name" value="ClpP_Ser_AS"/>
</dbReference>
<dbReference type="InterPro" id="IPR023562">
    <property type="entry name" value="ClpP/TepA"/>
</dbReference>
<feature type="region of interest" description="Disordered" evidence="9">
    <location>
        <begin position="352"/>
        <end position="396"/>
    </location>
</feature>
<dbReference type="PROSITE" id="PS00381">
    <property type="entry name" value="CLP_PROTEASE_SER"/>
    <property type="match status" value="1"/>
</dbReference>
<dbReference type="CDD" id="cd07017">
    <property type="entry name" value="S14_ClpP_2"/>
    <property type="match status" value="1"/>
</dbReference>
<dbReference type="AlphaFoldDB" id="A0A830HW99"/>
<dbReference type="SUPFAM" id="SSF52096">
    <property type="entry name" value="ClpP/crotonase"/>
    <property type="match status" value="1"/>
</dbReference>
<feature type="compositionally biased region" description="Low complexity" evidence="9">
    <location>
        <begin position="381"/>
        <end position="396"/>
    </location>
</feature>
<evidence type="ECO:0000256" key="7">
    <source>
        <dbReference type="RuleBase" id="RU000549"/>
    </source>
</evidence>
<dbReference type="PANTHER" id="PTHR10381:SF11">
    <property type="entry name" value="ATP-DEPENDENT CLP PROTEASE PROTEOLYTIC SUBUNIT, MITOCHONDRIAL"/>
    <property type="match status" value="1"/>
</dbReference>
<evidence type="ECO:0000256" key="9">
    <source>
        <dbReference type="SAM" id="MobiDB-lite"/>
    </source>
</evidence>
<name>A0A830HW99_9CHLO</name>
<accession>A0A830HW99</accession>
<evidence type="ECO:0000313" key="10">
    <source>
        <dbReference type="EMBL" id="GHP11033.1"/>
    </source>
</evidence>
<dbReference type="GO" id="GO:0004252">
    <property type="term" value="F:serine-type endopeptidase activity"/>
    <property type="evidence" value="ECO:0007669"/>
    <property type="project" value="UniProtKB-EC"/>
</dbReference>
<dbReference type="PROSITE" id="PS00382">
    <property type="entry name" value="CLP_PROTEASE_HIS"/>
    <property type="match status" value="1"/>
</dbReference>
<dbReference type="GO" id="GO:0009368">
    <property type="term" value="C:endopeptidase Clp complex"/>
    <property type="evidence" value="ECO:0007669"/>
    <property type="project" value="TreeGrafter"/>
</dbReference>
<evidence type="ECO:0000313" key="11">
    <source>
        <dbReference type="Proteomes" id="UP000660262"/>
    </source>
</evidence>
<dbReference type="OrthoDB" id="2017408at2759"/>
<dbReference type="Proteomes" id="UP000660262">
    <property type="component" value="Unassembled WGS sequence"/>
</dbReference>
<dbReference type="GO" id="GO:0006515">
    <property type="term" value="P:protein quality control for misfolded or incompletely synthesized proteins"/>
    <property type="evidence" value="ECO:0007669"/>
    <property type="project" value="TreeGrafter"/>
</dbReference>
<proteinExistence type="inferred from homology"/>
<dbReference type="GO" id="GO:0009536">
    <property type="term" value="C:plastid"/>
    <property type="evidence" value="ECO:0007669"/>
    <property type="project" value="UniProtKB-ARBA"/>
</dbReference>
<dbReference type="InterPro" id="IPR033135">
    <property type="entry name" value="ClpP_His_AS"/>
</dbReference>
<dbReference type="InterPro" id="IPR001907">
    <property type="entry name" value="ClpP"/>
</dbReference>
<evidence type="ECO:0000256" key="5">
    <source>
        <dbReference type="PROSITE-ProRule" id="PRU10085"/>
    </source>
</evidence>
<sequence>MASLTQKLRLLRSSSSAAAAVVLASSASSASSSPWCVRAFSSSLVSAPYSSAGEWATHGARSSLQANLSLLFCASVSTCAAAGLSIGAYGSAGNPIIQVARTEASAEAATKKTHEKIEKKPSEKEKKSDKVEPPKTPTKEKEKPAEKKPAEKNAVTNGTKETPPKSISELHMTIMHRQRRVMVTGRVNEEMAKSVVAQLLYLESVSATEPVTLIINSGGGSVTDGLAIVDAMGVVSYPIRTVAVGRACSMAAIILSCGAQGKRLVAPNARVMLHQPSHGLSGTTSDILISAAEAERTRARLVGIVAKQTGRSAEEVQRLMDRDQHFSADESVRFGIADDVLTSKFGSFLEHGQMNNGMAETREEATTKDSKELSSEKSTKSKSSSSSSSSSSGSPL</sequence>
<dbReference type="PANTHER" id="PTHR10381">
    <property type="entry name" value="ATP-DEPENDENT CLP PROTEASE PROTEOLYTIC SUBUNIT"/>
    <property type="match status" value="1"/>
</dbReference>
<feature type="compositionally biased region" description="Basic and acidic residues" evidence="9">
    <location>
        <begin position="360"/>
        <end position="379"/>
    </location>
</feature>
<dbReference type="GO" id="GO:0051117">
    <property type="term" value="F:ATPase binding"/>
    <property type="evidence" value="ECO:0007669"/>
    <property type="project" value="TreeGrafter"/>
</dbReference>
<gene>
    <name evidence="10" type="ORF">PPROV_000976300</name>
</gene>
<feature type="region of interest" description="Disordered" evidence="9">
    <location>
        <begin position="106"/>
        <end position="170"/>
    </location>
</feature>
<reference evidence="10" key="1">
    <citation type="submission" date="2020-10" db="EMBL/GenBank/DDBJ databases">
        <title>Unveiling of a novel bifunctional photoreceptor, Dualchrome1, isolated from a cosmopolitan green alga.</title>
        <authorList>
            <person name="Suzuki S."/>
            <person name="Kawachi M."/>
        </authorList>
    </citation>
    <scope>NUCLEOTIDE SEQUENCE</scope>
    <source>
        <strain evidence="10">NIES 2893</strain>
    </source>
</reference>